<feature type="compositionally biased region" description="Gly residues" evidence="1">
    <location>
        <begin position="642"/>
        <end position="654"/>
    </location>
</feature>
<organism evidence="2 3">
    <name type="scientific">Pleodorina starrii</name>
    <dbReference type="NCBI Taxonomy" id="330485"/>
    <lineage>
        <taxon>Eukaryota</taxon>
        <taxon>Viridiplantae</taxon>
        <taxon>Chlorophyta</taxon>
        <taxon>core chlorophytes</taxon>
        <taxon>Chlorophyceae</taxon>
        <taxon>CS clade</taxon>
        <taxon>Chlamydomonadales</taxon>
        <taxon>Volvocaceae</taxon>
        <taxon>Pleodorina</taxon>
    </lineage>
</organism>
<gene>
    <name evidence="2" type="primary">PLEST003478</name>
    <name evidence="2" type="ORF">PLESTB_000545500</name>
</gene>
<dbReference type="EMBL" id="BRXU01000005">
    <property type="protein sequence ID" value="GLC51762.1"/>
    <property type="molecule type" value="Genomic_DNA"/>
</dbReference>
<feature type="region of interest" description="Disordered" evidence="1">
    <location>
        <begin position="1292"/>
        <end position="1312"/>
    </location>
</feature>
<evidence type="ECO:0000313" key="2">
    <source>
        <dbReference type="EMBL" id="GLC51762.1"/>
    </source>
</evidence>
<dbReference type="Proteomes" id="UP001165080">
    <property type="component" value="Unassembled WGS sequence"/>
</dbReference>
<comment type="caution">
    <text evidence="2">The sequence shown here is derived from an EMBL/GenBank/DDBJ whole genome shotgun (WGS) entry which is preliminary data.</text>
</comment>
<feature type="compositionally biased region" description="Low complexity" evidence="1">
    <location>
        <begin position="242"/>
        <end position="259"/>
    </location>
</feature>
<dbReference type="PANTHER" id="PTHR35711:SF8">
    <property type="entry name" value="PROSTATIC SPERMINE-BINDING PROTEIN-LIKE"/>
    <property type="match status" value="1"/>
</dbReference>
<feature type="compositionally biased region" description="Pro residues" evidence="1">
    <location>
        <begin position="260"/>
        <end position="282"/>
    </location>
</feature>
<feature type="compositionally biased region" description="Acidic residues" evidence="1">
    <location>
        <begin position="551"/>
        <end position="568"/>
    </location>
</feature>
<feature type="compositionally biased region" description="Basic and acidic residues" evidence="1">
    <location>
        <begin position="150"/>
        <end position="161"/>
    </location>
</feature>
<feature type="region of interest" description="Disordered" evidence="1">
    <location>
        <begin position="776"/>
        <end position="847"/>
    </location>
</feature>
<feature type="compositionally biased region" description="Low complexity" evidence="1">
    <location>
        <begin position="31"/>
        <end position="58"/>
    </location>
</feature>
<name>A0A9W6F0F3_9CHLO</name>
<dbReference type="PANTHER" id="PTHR35711">
    <property type="entry name" value="EXPRESSED PROTEIN"/>
    <property type="match status" value="1"/>
</dbReference>
<feature type="compositionally biased region" description="Low complexity" evidence="1">
    <location>
        <begin position="802"/>
        <end position="811"/>
    </location>
</feature>
<keyword evidence="3" id="KW-1185">Reference proteome</keyword>
<feature type="region of interest" description="Disordered" evidence="1">
    <location>
        <begin position="1132"/>
        <end position="1161"/>
    </location>
</feature>
<evidence type="ECO:0000256" key="1">
    <source>
        <dbReference type="SAM" id="MobiDB-lite"/>
    </source>
</evidence>
<feature type="region of interest" description="Disordered" evidence="1">
    <location>
        <begin position="514"/>
        <end position="595"/>
    </location>
</feature>
<sequence>MSASPSPFPCFSELKLNFRKRKGRSLLLAAAAADPAGDPARRPPTSAAGTSALDAASAPGRPHLQRRDGWANRTSVSSFNTQRPQRQARQTPLPPRQQQQPAEGAAAPQQPPNRLRGADWRQRSAAQAAPAPVPHSQRQHPSERSGGPPGDRRPLPGDGDGRSGSGRWADVRGPTVDRETRRGLGPALPADSLQPHSRRAVPDMQPRVTTGAGGSGPSRPPSQPRPQLQLSEFPGDDPPASGPAAADQHPGASLPSLEPQSPPLWSPPPPGRPPPPPPPPPAYRSRPPLRSRRLVPYASDTGFPDPESSGHGGEEAEDEIEEGLMELLWSADRRRSTNGIFREGAAAAATATAATAAAGAAAGMGAGGGAARLRAAAAWRRAGPADNRDLAVPAMLATAAATATAVAAAAEAEAGQDAERALRRGGGYFLHKAQLLAPLRQRRLARNPVTLARLEGMSEAYTNAAALAAAARLREMPYRYGIGSRGQIIDLVRQARVLAAGEVPERVRRRILAAAGGGTDGGRHRGRHRSRAVAGEMEDDDSDDGVPREDEFGDEFDAADEETEEVEEAGAASRRRRRGSSGGSDGLQDLDLDLDDDPDVLEVEAEATRELARLVGVSAGSVAARAAALSPGLRLGHQQGPQGRGAADGGGGGKAPQRRPWEEEEDAQAAFLRAMEGDEGDEEDEAAEEEEVGKDSDGLDEFEDGLGSGLEDDGEDIFGEEGDEEEEEEQGEGEEEEANEEEEEEEEEGVQGEFVMLSRGASGGLRQAAVGVEAAVPSGRSAELIRATAPAQDAAARDERSGGPPAEAAAEALHRNGGLGLDEPFRGNDADDGAVDEEHDLDDDDEVYDSRVEALLDELLSFGAEAEAGDEVREAEAPGWRGGGASRKAAEEGTPPDAAAWPVAATDYSSGVGVVERLLGGMVPSPQAPAAAAAASSAAAAAAADTGAGWVKGRAGGDRLAVGPTAAASAADAAAAQSAAAAVFQVRPPGAAGVGAGGVSAGAAVARSARRPKATQEAAAADDEPPAAAVAAVAGAGAVDRAGAANAGDVGSGAKPADVSGTPQMGAKPTGPAAAAAAAAESTPRQAPPKDVPAAAAKSPRPTRKQAGAGGQQRERAKGGYLAPVPVGWHLYGSAPAAQPDGSETPGPPAAAPAAAAAREEDEAVEAAAGAAASSPRLVLRAFLYCIGRDEVYNALWRSDLMDRLEFVTRMRDADVVLHRSPAPGERQFALEELRTGARRARIPFVSVRQATEQELGPALERVFRRFDSMYDKVLYGSTRHDGVVGNPGAMRGGGSAAVPGVAARRARGAPP</sequence>
<proteinExistence type="predicted"/>
<feature type="region of interest" description="Disordered" evidence="1">
    <location>
        <begin position="865"/>
        <end position="901"/>
    </location>
</feature>
<feature type="region of interest" description="Disordered" evidence="1">
    <location>
        <begin position="31"/>
        <end position="319"/>
    </location>
</feature>
<evidence type="ECO:0000313" key="3">
    <source>
        <dbReference type="Proteomes" id="UP001165080"/>
    </source>
</evidence>
<protein>
    <submittedName>
        <fullName evidence="2">Uncharacterized protein</fullName>
    </submittedName>
</protein>
<reference evidence="2 3" key="1">
    <citation type="journal article" date="2023" name="Commun. Biol.">
        <title>Reorganization of the ancestral sex-determining regions during the evolution of trioecy in Pleodorina starrii.</title>
        <authorList>
            <person name="Takahashi K."/>
            <person name="Suzuki S."/>
            <person name="Kawai-Toyooka H."/>
            <person name="Yamamoto K."/>
            <person name="Hamaji T."/>
            <person name="Ootsuki R."/>
            <person name="Yamaguchi H."/>
            <person name="Kawachi M."/>
            <person name="Higashiyama T."/>
            <person name="Nozaki H."/>
        </authorList>
    </citation>
    <scope>NUCLEOTIDE SEQUENCE [LARGE SCALE GENOMIC DNA]</scope>
    <source>
        <strain evidence="2 3">NIES-4479</strain>
    </source>
</reference>
<feature type="region of interest" description="Disordered" evidence="1">
    <location>
        <begin position="633"/>
        <end position="758"/>
    </location>
</feature>
<feature type="compositionally biased region" description="Low complexity" evidence="1">
    <location>
        <begin position="81"/>
        <end position="108"/>
    </location>
</feature>
<feature type="compositionally biased region" description="Acidic residues" evidence="1">
    <location>
        <begin position="677"/>
        <end position="750"/>
    </location>
</feature>
<accession>A0A9W6F0F3</accession>
<feature type="region of interest" description="Disordered" evidence="1">
    <location>
        <begin position="1045"/>
        <end position="1118"/>
    </location>
</feature>
<feature type="compositionally biased region" description="Acidic residues" evidence="1">
    <location>
        <begin position="830"/>
        <end position="847"/>
    </location>
</feature>